<feature type="transmembrane region" description="Helical" evidence="5">
    <location>
        <begin position="236"/>
        <end position="260"/>
    </location>
</feature>
<evidence type="ECO:0000313" key="8">
    <source>
        <dbReference type="Proteomes" id="UP000309038"/>
    </source>
</evidence>
<feature type="transmembrane region" description="Helical" evidence="5">
    <location>
        <begin position="53"/>
        <end position="69"/>
    </location>
</feature>
<dbReference type="AlphaFoldDB" id="A0A4S4KLX5"/>
<evidence type="ECO:0000259" key="6">
    <source>
        <dbReference type="Pfam" id="PF03151"/>
    </source>
</evidence>
<comment type="subcellular location">
    <subcellularLocation>
        <location evidence="1">Membrane</location>
        <topology evidence="1">Multi-pass membrane protein</topology>
    </subcellularLocation>
</comment>
<dbReference type="InterPro" id="IPR004853">
    <property type="entry name" value="Sugar_P_trans_dom"/>
</dbReference>
<evidence type="ECO:0000256" key="1">
    <source>
        <dbReference type="ARBA" id="ARBA00004141"/>
    </source>
</evidence>
<comment type="caution">
    <text evidence="7">The sequence shown here is derived from an EMBL/GenBank/DDBJ whole genome shotgun (WGS) entry which is preliminary data.</text>
</comment>
<keyword evidence="4 5" id="KW-0472">Membrane</keyword>
<organism evidence="7 8">
    <name type="scientific">Hermanssonia centrifuga</name>
    <dbReference type="NCBI Taxonomy" id="98765"/>
    <lineage>
        <taxon>Eukaryota</taxon>
        <taxon>Fungi</taxon>
        <taxon>Dikarya</taxon>
        <taxon>Basidiomycota</taxon>
        <taxon>Agaricomycotina</taxon>
        <taxon>Agaricomycetes</taxon>
        <taxon>Polyporales</taxon>
        <taxon>Meruliaceae</taxon>
        <taxon>Hermanssonia</taxon>
    </lineage>
</organism>
<feature type="domain" description="Sugar phosphate transporter" evidence="6">
    <location>
        <begin position="208"/>
        <end position="282"/>
    </location>
</feature>
<feature type="transmembrane region" description="Helical" evidence="5">
    <location>
        <begin position="75"/>
        <end position="98"/>
    </location>
</feature>
<dbReference type="EMBL" id="SGPJ01000078">
    <property type="protein sequence ID" value="THG99494.1"/>
    <property type="molecule type" value="Genomic_DNA"/>
</dbReference>
<gene>
    <name evidence="7" type="ORF">EW026_g2873</name>
</gene>
<evidence type="ECO:0000313" key="7">
    <source>
        <dbReference type="EMBL" id="THG99494.1"/>
    </source>
</evidence>
<feature type="transmembrane region" description="Helical" evidence="5">
    <location>
        <begin position="209"/>
        <end position="229"/>
    </location>
</feature>
<dbReference type="GO" id="GO:0016020">
    <property type="term" value="C:membrane"/>
    <property type="evidence" value="ECO:0007669"/>
    <property type="project" value="UniProtKB-SubCell"/>
</dbReference>
<protein>
    <recommendedName>
        <fullName evidence="6">Sugar phosphate transporter domain-containing protein</fullName>
    </recommendedName>
</protein>
<sequence length="298" mass="32824">MFSTLYAVNIAVSNASLHLVTVPFHQVVRATTPIFTMMLSMLLYNTGYSREKLYSLMPVILGVVLATYGDYYFTAWGLCLTLVGTVLASLKTVFTNVLQSSPKPDSRPLSVTPKMPQPVALQYKRPRDEPIGWQDLSLVTSYIRTLLPPRLDLHPLDLLTRMSPLAFVQCLMYAYMSGELGRIGTSMWWFGVSNHGADLVQNGKHQMDLVQVLILLFNGCIAFGLNVVSFSANGKVGALSMTVAANVKQVLTILFAVSLFDLTITPTNALGISATLIGGAWYAWVEYNTKRRAQKGNS</sequence>
<feature type="transmembrane region" description="Helical" evidence="5">
    <location>
        <begin position="266"/>
        <end position="285"/>
    </location>
</feature>
<accession>A0A4S4KLX5</accession>
<dbReference type="Pfam" id="PF03151">
    <property type="entry name" value="TPT"/>
    <property type="match status" value="2"/>
</dbReference>
<reference evidence="7 8" key="1">
    <citation type="submission" date="2019-02" db="EMBL/GenBank/DDBJ databases">
        <title>Genome sequencing of the rare red list fungi Phlebia centrifuga.</title>
        <authorList>
            <person name="Buettner E."/>
            <person name="Kellner H."/>
        </authorList>
    </citation>
    <scope>NUCLEOTIDE SEQUENCE [LARGE SCALE GENOMIC DNA]</scope>
    <source>
        <strain evidence="7 8">DSM 108282</strain>
    </source>
</reference>
<evidence type="ECO:0000256" key="5">
    <source>
        <dbReference type="SAM" id="Phobius"/>
    </source>
</evidence>
<feature type="domain" description="Sugar phosphate transporter" evidence="6">
    <location>
        <begin position="11"/>
        <end position="95"/>
    </location>
</feature>
<feature type="transmembrane region" description="Helical" evidence="5">
    <location>
        <begin position="27"/>
        <end position="46"/>
    </location>
</feature>
<name>A0A4S4KLX5_9APHY</name>
<keyword evidence="3 5" id="KW-1133">Transmembrane helix</keyword>
<evidence type="ECO:0000256" key="3">
    <source>
        <dbReference type="ARBA" id="ARBA00022989"/>
    </source>
</evidence>
<proteinExistence type="predicted"/>
<keyword evidence="2 5" id="KW-0812">Transmembrane</keyword>
<keyword evidence="8" id="KW-1185">Reference proteome</keyword>
<dbReference type="InterPro" id="IPR050186">
    <property type="entry name" value="TPT_transporter"/>
</dbReference>
<dbReference type="PANTHER" id="PTHR11132">
    <property type="entry name" value="SOLUTE CARRIER FAMILY 35"/>
    <property type="match status" value="1"/>
</dbReference>
<evidence type="ECO:0000256" key="4">
    <source>
        <dbReference type="ARBA" id="ARBA00023136"/>
    </source>
</evidence>
<dbReference type="Proteomes" id="UP000309038">
    <property type="component" value="Unassembled WGS sequence"/>
</dbReference>
<evidence type="ECO:0000256" key="2">
    <source>
        <dbReference type="ARBA" id="ARBA00022692"/>
    </source>
</evidence>